<evidence type="ECO:0000256" key="2">
    <source>
        <dbReference type="ARBA" id="ARBA00023015"/>
    </source>
</evidence>
<dbReference type="RefSeq" id="XP_008796307.2">
    <property type="nucleotide sequence ID" value="XM_008798085.4"/>
</dbReference>
<dbReference type="SUPFAM" id="SSF101941">
    <property type="entry name" value="NAC domain"/>
    <property type="match status" value="1"/>
</dbReference>
<dbReference type="AlphaFoldDB" id="A0A8B7CCG8"/>
<reference evidence="7" key="1">
    <citation type="journal article" date="2019" name="Nat. Commun.">
        <title>Genome-wide association mapping of date palm fruit traits.</title>
        <authorList>
            <person name="Hazzouri K.M."/>
            <person name="Gros-Balthazard M."/>
            <person name="Flowers J.M."/>
            <person name="Copetti D."/>
            <person name="Lemansour A."/>
            <person name="Lebrun M."/>
            <person name="Masmoudi K."/>
            <person name="Ferrand S."/>
            <person name="Dhar M.I."/>
            <person name="Fresquez Z.A."/>
            <person name="Rosas U."/>
            <person name="Zhang J."/>
            <person name="Talag J."/>
            <person name="Lee S."/>
            <person name="Kudrna D."/>
            <person name="Powell R.F."/>
            <person name="Leitch I.J."/>
            <person name="Krueger R.R."/>
            <person name="Wing R.A."/>
            <person name="Amiri K.M.A."/>
            <person name="Purugganan M.D."/>
        </authorList>
    </citation>
    <scope>NUCLEOTIDE SEQUENCE [LARGE SCALE GENOMIC DNA]</scope>
    <source>
        <strain evidence="7">cv. Khalas</strain>
    </source>
</reference>
<evidence type="ECO:0000256" key="4">
    <source>
        <dbReference type="ARBA" id="ARBA00023163"/>
    </source>
</evidence>
<evidence type="ECO:0000259" key="6">
    <source>
        <dbReference type="PROSITE" id="PS51005"/>
    </source>
</evidence>
<dbReference type="Pfam" id="PF02365">
    <property type="entry name" value="NAM"/>
    <property type="match status" value="1"/>
</dbReference>
<keyword evidence="4" id="KW-0804">Transcription</keyword>
<dbReference type="Gene3D" id="2.170.150.80">
    <property type="entry name" value="NAC domain"/>
    <property type="match status" value="1"/>
</dbReference>
<accession>A0A8B7CCG8</accession>
<evidence type="ECO:0000313" key="7">
    <source>
        <dbReference type="Proteomes" id="UP000228380"/>
    </source>
</evidence>
<evidence type="ECO:0000313" key="8">
    <source>
        <dbReference type="RefSeq" id="XP_008796307.2"/>
    </source>
</evidence>
<evidence type="ECO:0000256" key="3">
    <source>
        <dbReference type="ARBA" id="ARBA00023125"/>
    </source>
</evidence>
<dbReference type="InterPro" id="IPR036093">
    <property type="entry name" value="NAC_dom_sf"/>
</dbReference>
<dbReference type="Proteomes" id="UP000228380">
    <property type="component" value="Chromosome 2"/>
</dbReference>
<protein>
    <submittedName>
        <fullName evidence="8">NAC transcription factor 25-like</fullName>
    </submittedName>
</protein>
<dbReference type="FunFam" id="2.170.150.80:FF:000002">
    <property type="entry name" value="Nac domain-containing protein 86"/>
    <property type="match status" value="1"/>
</dbReference>
<comment type="subcellular location">
    <subcellularLocation>
        <location evidence="1">Nucleus</location>
    </subcellularLocation>
</comment>
<organism evidence="7 8">
    <name type="scientific">Phoenix dactylifera</name>
    <name type="common">Date palm</name>
    <dbReference type="NCBI Taxonomy" id="42345"/>
    <lineage>
        <taxon>Eukaryota</taxon>
        <taxon>Viridiplantae</taxon>
        <taxon>Streptophyta</taxon>
        <taxon>Embryophyta</taxon>
        <taxon>Tracheophyta</taxon>
        <taxon>Spermatophyta</taxon>
        <taxon>Magnoliopsida</taxon>
        <taxon>Liliopsida</taxon>
        <taxon>Arecaceae</taxon>
        <taxon>Coryphoideae</taxon>
        <taxon>Phoeniceae</taxon>
        <taxon>Phoenix</taxon>
    </lineage>
</organism>
<dbReference type="GeneID" id="103711801"/>
<keyword evidence="2" id="KW-0805">Transcription regulation</keyword>
<dbReference type="GO" id="GO:0006355">
    <property type="term" value="P:regulation of DNA-templated transcription"/>
    <property type="evidence" value="ECO:0007669"/>
    <property type="project" value="InterPro"/>
</dbReference>
<sequence>MCVLFSSLAGNCSSISHVSKMSLSLPPGFRFHPTDDELVGYYLKRKEDGIKFELEVIPVIELYKFDPWELPGKSFLPKRDMQWFFFCPRDRKYPNGSRTNRATGSGYWKATGRDRKIICESSVHGLRKTLVFYHGRAPGGERTDWVMHEYRLCECLPDGSSNFVGAFSLCRIVKRHDNGQKIGDLQGESRDRKGHSSAMIDFSPKMCFSKVLSTSEENESVVTDLLNRSNGSTRINSPENLRGTELHQILNDSDQRDLCGSRVVSDASEVSSPKEGISESMITNMFPISIETCTPCNPSPISSYANFREEAYVIDELNGHGCSSSCPSPVYCMDMFSSVEDSTLQSLEWDTPKFMNASLSAAGIEPWNLVLSPPICRQASEGEEANLWFQDDSMVIVN</sequence>
<dbReference type="PANTHER" id="PTHR31744:SF208">
    <property type="entry name" value="(WILD MALAYSIAN BANANA) HYPOTHETICAL PROTEIN"/>
    <property type="match status" value="1"/>
</dbReference>
<gene>
    <name evidence="8" type="primary">LOC103711801</name>
</gene>
<dbReference type="GO" id="GO:0003677">
    <property type="term" value="F:DNA binding"/>
    <property type="evidence" value="ECO:0007669"/>
    <property type="project" value="UniProtKB-KW"/>
</dbReference>
<evidence type="ECO:0000256" key="5">
    <source>
        <dbReference type="ARBA" id="ARBA00023242"/>
    </source>
</evidence>
<reference evidence="8" key="2">
    <citation type="submission" date="2025-08" db="UniProtKB">
        <authorList>
            <consortium name="RefSeq"/>
        </authorList>
    </citation>
    <scope>IDENTIFICATION</scope>
    <source>
        <tissue evidence="8">Young leaves</tissue>
    </source>
</reference>
<dbReference type="OrthoDB" id="1931139at2759"/>
<evidence type="ECO:0000256" key="1">
    <source>
        <dbReference type="ARBA" id="ARBA00004123"/>
    </source>
</evidence>
<proteinExistence type="predicted"/>
<keyword evidence="7" id="KW-1185">Reference proteome</keyword>
<dbReference type="KEGG" id="pda:103711801"/>
<dbReference type="PANTHER" id="PTHR31744">
    <property type="entry name" value="PROTEIN CUP-SHAPED COTYLEDON 2-RELATED"/>
    <property type="match status" value="1"/>
</dbReference>
<dbReference type="PROSITE" id="PS51005">
    <property type="entry name" value="NAC"/>
    <property type="match status" value="1"/>
</dbReference>
<keyword evidence="3" id="KW-0238">DNA-binding</keyword>
<keyword evidence="5" id="KW-0539">Nucleus</keyword>
<dbReference type="GO" id="GO:0005634">
    <property type="term" value="C:nucleus"/>
    <property type="evidence" value="ECO:0007669"/>
    <property type="project" value="UniProtKB-SubCell"/>
</dbReference>
<dbReference type="InterPro" id="IPR003441">
    <property type="entry name" value="NAC-dom"/>
</dbReference>
<feature type="domain" description="NAC" evidence="6">
    <location>
        <begin position="25"/>
        <end position="175"/>
    </location>
</feature>
<name>A0A8B7CCG8_PHODC</name>